<evidence type="ECO:0000256" key="14">
    <source>
        <dbReference type="ARBA" id="ARBA00023242"/>
    </source>
</evidence>
<reference evidence="18" key="2">
    <citation type="submission" date="2018-11" db="EMBL/GenBank/DDBJ databases">
        <title>Trombidioid mite genomics.</title>
        <authorList>
            <person name="Dong X."/>
        </authorList>
    </citation>
    <scope>NUCLEOTIDE SEQUENCE</scope>
    <source>
        <strain evidence="18">UoL-WK</strain>
    </source>
</reference>
<dbReference type="OrthoDB" id="44061at2759"/>
<comment type="caution">
    <text evidence="18">The sequence shown here is derived from an EMBL/GenBank/DDBJ whole genome shotgun (WGS) entry which is preliminary data.</text>
</comment>
<dbReference type="GO" id="GO:0030091">
    <property type="term" value="P:protein repair"/>
    <property type="evidence" value="ECO:0007669"/>
    <property type="project" value="TreeGrafter"/>
</dbReference>
<organism evidence="18 20">
    <name type="scientific">Dinothrombium tinctorium</name>
    <dbReference type="NCBI Taxonomy" id="1965070"/>
    <lineage>
        <taxon>Eukaryota</taxon>
        <taxon>Metazoa</taxon>
        <taxon>Ecdysozoa</taxon>
        <taxon>Arthropoda</taxon>
        <taxon>Chelicerata</taxon>
        <taxon>Arachnida</taxon>
        <taxon>Acari</taxon>
        <taxon>Acariformes</taxon>
        <taxon>Trombidiformes</taxon>
        <taxon>Prostigmata</taxon>
        <taxon>Anystina</taxon>
        <taxon>Parasitengona</taxon>
        <taxon>Trombidioidea</taxon>
        <taxon>Trombidiidae</taxon>
        <taxon>Dinothrombium</taxon>
    </lineage>
</organism>
<comment type="cofactor">
    <cofactor evidence="1">
        <name>Zn(2+)</name>
        <dbReference type="ChEBI" id="CHEBI:29105"/>
    </cofactor>
</comment>
<gene>
    <name evidence="19" type="ORF">B4U79_01188</name>
    <name evidence="18" type="ORF">B4U79_04362</name>
</gene>
<dbReference type="STRING" id="1965070.A0A3S3RSP0"/>
<keyword evidence="14" id="KW-0539">Nucleus</keyword>
<keyword evidence="6" id="KW-0963">Cytoplasm</keyword>
<feature type="domain" description="MsrB" evidence="17">
    <location>
        <begin position="1"/>
        <end position="93"/>
    </location>
</feature>
<comment type="function">
    <text evidence="15">Methionine-sulfoxide reductase that specifically reduces methionine (R)-sulfoxide back to methionine. While in many cases, methionine oxidation is the result of random oxidation following oxidative stress, methionine oxidation is also a post-translational modification that takes place on specific residue. Acts as a regulator of actin assembly by reducing methionine (R)-sulfoxide mediated by MICALs (MICAL1, MICAL2 or MICAL3) on actin, thereby promoting filament repolymerization. Plays a role in innate immunity by reducing oxidized actin, leading to actin repolymerization in macrophages.</text>
</comment>
<dbReference type="EMBL" id="NCKU01005804">
    <property type="protein sequence ID" value="RWS04155.1"/>
    <property type="molecule type" value="Genomic_DNA"/>
</dbReference>
<evidence type="ECO:0000256" key="12">
    <source>
        <dbReference type="ARBA" id="ARBA00023002"/>
    </source>
</evidence>
<protein>
    <recommendedName>
        <fullName evidence="5">peptide-methionine (R)-S-oxide reductase</fullName>
        <ecNumber evidence="5">1.8.4.12</ecNumber>
    </recommendedName>
</protein>
<evidence type="ECO:0000256" key="3">
    <source>
        <dbReference type="ARBA" id="ARBA00004245"/>
    </source>
</evidence>
<evidence type="ECO:0000256" key="10">
    <source>
        <dbReference type="ARBA" id="ARBA00022859"/>
    </source>
</evidence>
<dbReference type="PANTHER" id="PTHR46755">
    <property type="entry name" value="METHIONINE-R-SULFOXIDE REDUCTASE B1"/>
    <property type="match status" value="1"/>
</dbReference>
<evidence type="ECO:0000313" key="19">
    <source>
        <dbReference type="EMBL" id="RWS05373.1"/>
    </source>
</evidence>
<keyword evidence="9" id="KW-0862">Zinc</keyword>
<evidence type="ECO:0000256" key="1">
    <source>
        <dbReference type="ARBA" id="ARBA00001947"/>
    </source>
</evidence>
<dbReference type="SUPFAM" id="SSF51316">
    <property type="entry name" value="Mss4-like"/>
    <property type="match status" value="1"/>
</dbReference>
<evidence type="ECO:0000256" key="8">
    <source>
        <dbReference type="ARBA" id="ARBA00022723"/>
    </source>
</evidence>
<comment type="catalytic activity">
    <reaction evidence="16">
        <text>L-methionyl-[protein] + [thioredoxin]-disulfide + H2O = L-methionyl-(R)-S-oxide-[protein] + [thioredoxin]-dithiol</text>
        <dbReference type="Rhea" id="RHEA:24164"/>
        <dbReference type="Rhea" id="RHEA-COMP:10698"/>
        <dbReference type="Rhea" id="RHEA-COMP:10700"/>
        <dbReference type="Rhea" id="RHEA-COMP:12313"/>
        <dbReference type="Rhea" id="RHEA-COMP:12314"/>
        <dbReference type="ChEBI" id="CHEBI:15377"/>
        <dbReference type="ChEBI" id="CHEBI:16044"/>
        <dbReference type="ChEBI" id="CHEBI:29950"/>
        <dbReference type="ChEBI" id="CHEBI:45764"/>
        <dbReference type="ChEBI" id="CHEBI:50058"/>
        <dbReference type="EC" id="1.8.4.12"/>
    </reaction>
</comment>
<dbReference type="GO" id="GO:0005634">
    <property type="term" value="C:nucleus"/>
    <property type="evidence" value="ECO:0007669"/>
    <property type="project" value="UniProtKB-SubCell"/>
</dbReference>
<dbReference type="Gene3D" id="2.170.150.20">
    <property type="entry name" value="Peptide methionine sulfoxide reductase"/>
    <property type="match status" value="1"/>
</dbReference>
<accession>A0A3S3RSP0</accession>
<keyword evidence="12" id="KW-0560">Oxidoreductase</keyword>
<evidence type="ECO:0000313" key="18">
    <source>
        <dbReference type="EMBL" id="RWS04155.1"/>
    </source>
</evidence>
<dbReference type="GO" id="GO:0046872">
    <property type="term" value="F:metal ion binding"/>
    <property type="evidence" value="ECO:0007669"/>
    <property type="project" value="UniProtKB-KW"/>
</dbReference>
<proteinExistence type="inferred from homology"/>
<evidence type="ECO:0000256" key="9">
    <source>
        <dbReference type="ARBA" id="ARBA00022833"/>
    </source>
</evidence>
<dbReference type="AlphaFoldDB" id="A0A3S3RSP0"/>
<dbReference type="GO" id="GO:0033743">
    <property type="term" value="F:peptide-methionine (R)-S-oxide reductase activity"/>
    <property type="evidence" value="ECO:0007669"/>
    <property type="project" value="UniProtKB-EC"/>
</dbReference>
<keyword evidence="13" id="KW-0206">Cytoskeleton</keyword>
<dbReference type="EC" id="1.8.4.12" evidence="5"/>
<keyword evidence="20" id="KW-1185">Reference proteome</keyword>
<evidence type="ECO:0000256" key="6">
    <source>
        <dbReference type="ARBA" id="ARBA00022490"/>
    </source>
</evidence>
<dbReference type="EMBL" id="NCKU01004838">
    <property type="protein sequence ID" value="RWS05373.1"/>
    <property type="molecule type" value="Genomic_DNA"/>
</dbReference>
<sequence>MSFCLWNSSEKYRDFWKSGIYVCVECKHELFPSVAKFEHNSPWPAFHTTVWEHSLKKKPEPMSSSALKVYCGKCGNSLGHEFLNDGPDGKSRF</sequence>
<dbReference type="PANTHER" id="PTHR46755:SF5">
    <property type="entry name" value="METHIONINE-R-SULFOXIDE REDUCTASE B1"/>
    <property type="match status" value="1"/>
</dbReference>
<evidence type="ECO:0000256" key="13">
    <source>
        <dbReference type="ARBA" id="ARBA00023212"/>
    </source>
</evidence>
<name>A0A3S3RSP0_9ACAR</name>
<dbReference type="Pfam" id="PF01641">
    <property type="entry name" value="SelR"/>
    <property type="match status" value="1"/>
</dbReference>
<dbReference type="InterPro" id="IPR002579">
    <property type="entry name" value="Met_Sox_Rdtase_MsrB_dom"/>
</dbReference>
<dbReference type="GO" id="GO:0045087">
    <property type="term" value="P:innate immune response"/>
    <property type="evidence" value="ECO:0007669"/>
    <property type="project" value="UniProtKB-KW"/>
</dbReference>
<evidence type="ECO:0000256" key="5">
    <source>
        <dbReference type="ARBA" id="ARBA00012499"/>
    </source>
</evidence>
<dbReference type="PROSITE" id="PS51790">
    <property type="entry name" value="MSRB"/>
    <property type="match status" value="1"/>
</dbReference>
<dbReference type="Proteomes" id="UP000285301">
    <property type="component" value="Unassembled WGS sequence"/>
</dbReference>
<evidence type="ECO:0000313" key="20">
    <source>
        <dbReference type="Proteomes" id="UP000285301"/>
    </source>
</evidence>
<evidence type="ECO:0000256" key="2">
    <source>
        <dbReference type="ARBA" id="ARBA00004123"/>
    </source>
</evidence>
<evidence type="ECO:0000256" key="11">
    <source>
        <dbReference type="ARBA" id="ARBA00022933"/>
    </source>
</evidence>
<evidence type="ECO:0000256" key="15">
    <source>
        <dbReference type="ARBA" id="ARBA00046083"/>
    </source>
</evidence>
<evidence type="ECO:0000259" key="17">
    <source>
        <dbReference type="PROSITE" id="PS51790"/>
    </source>
</evidence>
<dbReference type="InterPro" id="IPR011057">
    <property type="entry name" value="Mss4-like_sf"/>
</dbReference>
<comment type="similarity">
    <text evidence="4">Belongs to the MsrB Met sulfoxide reductase family.</text>
</comment>
<dbReference type="InterPro" id="IPR052150">
    <property type="entry name" value="MsrB_Met_sulfoxide_reductase"/>
</dbReference>
<reference evidence="18 20" key="1">
    <citation type="journal article" date="2018" name="Gigascience">
        <title>Genomes of trombidid mites reveal novel predicted allergens and laterally-transferred genes associated with secondary metabolism.</title>
        <authorList>
            <person name="Dong X."/>
            <person name="Chaisiri K."/>
            <person name="Xia D."/>
            <person name="Armstrong S.D."/>
            <person name="Fang Y."/>
            <person name="Donnelly M.J."/>
            <person name="Kadowaki T."/>
            <person name="McGarry J.W."/>
            <person name="Darby A.C."/>
            <person name="Makepeace B.L."/>
        </authorList>
    </citation>
    <scope>NUCLEOTIDE SEQUENCE [LARGE SCALE GENOMIC DNA]</scope>
    <source>
        <strain evidence="18">UoL-WK</strain>
    </source>
</reference>
<keyword evidence="10" id="KW-0391">Immunity</keyword>
<keyword evidence="7" id="KW-0399">Innate immunity</keyword>
<evidence type="ECO:0000256" key="16">
    <source>
        <dbReference type="ARBA" id="ARBA00048488"/>
    </source>
</evidence>
<dbReference type="GO" id="GO:0005856">
    <property type="term" value="C:cytoskeleton"/>
    <property type="evidence" value="ECO:0007669"/>
    <property type="project" value="UniProtKB-SubCell"/>
</dbReference>
<keyword evidence="11" id="KW-0712">Selenocysteine</keyword>
<keyword evidence="8" id="KW-0479">Metal-binding</keyword>
<evidence type="ECO:0000256" key="4">
    <source>
        <dbReference type="ARBA" id="ARBA00007174"/>
    </source>
</evidence>
<comment type="subcellular location">
    <subcellularLocation>
        <location evidence="3">Cytoplasm</location>
        <location evidence="3">Cytoskeleton</location>
    </subcellularLocation>
    <subcellularLocation>
        <location evidence="2">Nucleus</location>
    </subcellularLocation>
</comment>
<evidence type="ECO:0000256" key="7">
    <source>
        <dbReference type="ARBA" id="ARBA00022588"/>
    </source>
</evidence>